<gene>
    <name evidence="1" type="ORF">WA1_02175</name>
</gene>
<dbReference type="EMBL" id="ANNX02000012">
    <property type="protein sequence ID" value="KYC43975.1"/>
    <property type="molecule type" value="Genomic_DNA"/>
</dbReference>
<organism evidence="1 2">
    <name type="scientific">Scytonema hofmannii PCC 7110</name>
    <dbReference type="NCBI Taxonomy" id="128403"/>
    <lineage>
        <taxon>Bacteria</taxon>
        <taxon>Bacillati</taxon>
        <taxon>Cyanobacteriota</taxon>
        <taxon>Cyanophyceae</taxon>
        <taxon>Nostocales</taxon>
        <taxon>Scytonemataceae</taxon>
        <taxon>Scytonema</taxon>
    </lineage>
</organism>
<protein>
    <submittedName>
        <fullName evidence="1">Uncharacterized protein</fullName>
    </submittedName>
</protein>
<dbReference type="RefSeq" id="WP_017741259.1">
    <property type="nucleotide sequence ID" value="NZ_KQ976354.1"/>
</dbReference>
<name>A0A139XH00_9CYAN</name>
<proteinExistence type="predicted"/>
<comment type="caution">
    <text evidence="1">The sequence shown here is derived from an EMBL/GenBank/DDBJ whole genome shotgun (WGS) entry which is preliminary data.</text>
</comment>
<dbReference type="AlphaFoldDB" id="A0A139XH00"/>
<dbReference type="Proteomes" id="UP000076925">
    <property type="component" value="Unassembled WGS sequence"/>
</dbReference>
<reference evidence="1 2" key="1">
    <citation type="journal article" date="2013" name="Genome Biol. Evol.">
        <title>Genomes of Stigonematalean cyanobacteria (subsection V) and the evolution of oxygenic photosynthesis from prokaryotes to plastids.</title>
        <authorList>
            <person name="Dagan T."/>
            <person name="Roettger M."/>
            <person name="Stucken K."/>
            <person name="Landan G."/>
            <person name="Koch R."/>
            <person name="Major P."/>
            <person name="Gould S.B."/>
            <person name="Goremykin V.V."/>
            <person name="Rippka R."/>
            <person name="Tandeau de Marsac N."/>
            <person name="Gugger M."/>
            <person name="Lockhart P.J."/>
            <person name="Allen J.F."/>
            <person name="Brune I."/>
            <person name="Maus I."/>
            <person name="Puhler A."/>
            <person name="Martin W.F."/>
        </authorList>
    </citation>
    <scope>NUCLEOTIDE SEQUENCE [LARGE SCALE GENOMIC DNA]</scope>
    <source>
        <strain evidence="1 2">PCC 7110</strain>
    </source>
</reference>
<dbReference type="OrthoDB" id="515003at2"/>
<evidence type="ECO:0000313" key="2">
    <source>
        <dbReference type="Proteomes" id="UP000076925"/>
    </source>
</evidence>
<accession>A0A139XH00</accession>
<sequence length="100" mass="10589">MIISDLNFCEAVEFPNQILGGATAIAIGDAYAYPGGAEAIGSAYAEGDITYTNATTHVSVKEKKNVIQSKAKVKVDALAIDENGVAKAKIRDNDVYVMHI</sequence>
<keyword evidence="2" id="KW-1185">Reference proteome</keyword>
<evidence type="ECO:0000313" key="1">
    <source>
        <dbReference type="EMBL" id="KYC43975.1"/>
    </source>
</evidence>